<keyword evidence="4" id="KW-1185">Reference proteome</keyword>
<evidence type="ECO:0000259" key="1">
    <source>
        <dbReference type="Pfam" id="PF10551"/>
    </source>
</evidence>
<dbReference type="OrthoDB" id="10029846at2759"/>
<name>A0A815D2M1_ADIRI</name>
<sequence>MSTTRHYHPRLLCVRSKFHHQRVQSRLNLLSQKRSPIKEKTIKCWRYANRTCDVLMHTALDDEFIRYSGKTAEHSHLPNPAEFDIRNLREKMRVRAEIEHLPLQEIAKDGMRKALLVGETLAVLPNLTNIGASATTWFAIGAKQRPNLHCHVRSTFLIYTRAIIGIKNAYYFMTLMIHIWSSDIQFNLLFESERLHMDGTFSASPLIKTFGSASSLRFGIDSLIFGIPIVYALLPDRQAITYIDLFEVLSTEAKRLKKSFEPTLIMTDLEPGLTKGIALEFTGKTAQKGCFFHFTQSVYRIVQSLGLPTLDLENLRIRGVIRRMMSLALIPPQFVGALFVDLEQDLNDDERAELVNLFKHFNDYWMYQAS</sequence>
<dbReference type="Proteomes" id="UP000663828">
    <property type="component" value="Unassembled WGS sequence"/>
</dbReference>
<evidence type="ECO:0000313" key="4">
    <source>
        <dbReference type="Proteomes" id="UP000663828"/>
    </source>
</evidence>
<reference evidence="2" key="1">
    <citation type="submission" date="2021-02" db="EMBL/GenBank/DDBJ databases">
        <authorList>
            <person name="Nowell W R."/>
        </authorList>
    </citation>
    <scope>NUCLEOTIDE SEQUENCE</scope>
</reference>
<organism evidence="2 4">
    <name type="scientific">Adineta ricciae</name>
    <name type="common">Rotifer</name>
    <dbReference type="NCBI Taxonomy" id="249248"/>
    <lineage>
        <taxon>Eukaryota</taxon>
        <taxon>Metazoa</taxon>
        <taxon>Spiralia</taxon>
        <taxon>Gnathifera</taxon>
        <taxon>Rotifera</taxon>
        <taxon>Eurotatoria</taxon>
        <taxon>Bdelloidea</taxon>
        <taxon>Adinetida</taxon>
        <taxon>Adinetidae</taxon>
        <taxon>Adineta</taxon>
    </lineage>
</organism>
<dbReference type="AlphaFoldDB" id="A0A815D2M1"/>
<evidence type="ECO:0000313" key="2">
    <source>
        <dbReference type="EMBL" id="CAF1291592.1"/>
    </source>
</evidence>
<dbReference type="EMBL" id="CAJNOJ010000829">
    <property type="protein sequence ID" value="CAF1526780.1"/>
    <property type="molecule type" value="Genomic_DNA"/>
</dbReference>
<protein>
    <recommendedName>
        <fullName evidence="1">MULE transposase domain-containing protein</fullName>
    </recommendedName>
</protein>
<comment type="caution">
    <text evidence="2">The sequence shown here is derived from an EMBL/GenBank/DDBJ whole genome shotgun (WGS) entry which is preliminary data.</text>
</comment>
<evidence type="ECO:0000313" key="3">
    <source>
        <dbReference type="EMBL" id="CAF1526780.1"/>
    </source>
</evidence>
<dbReference type="Proteomes" id="UP000663852">
    <property type="component" value="Unassembled WGS sequence"/>
</dbReference>
<dbReference type="InterPro" id="IPR018289">
    <property type="entry name" value="MULE_transposase_dom"/>
</dbReference>
<proteinExistence type="predicted"/>
<feature type="domain" description="MULE transposase" evidence="1">
    <location>
        <begin position="195"/>
        <end position="296"/>
    </location>
</feature>
<dbReference type="Pfam" id="PF10551">
    <property type="entry name" value="MULE"/>
    <property type="match status" value="1"/>
</dbReference>
<gene>
    <name evidence="3" type="ORF">EDS130_LOCUS44264</name>
    <name evidence="2" type="ORF">XAT740_LOCUS28370</name>
</gene>
<accession>A0A815D2M1</accession>
<dbReference type="EMBL" id="CAJNOR010002418">
    <property type="protein sequence ID" value="CAF1291592.1"/>
    <property type="molecule type" value="Genomic_DNA"/>
</dbReference>